<feature type="transmembrane region" description="Helical" evidence="4">
    <location>
        <begin position="17"/>
        <end position="36"/>
    </location>
</feature>
<feature type="transmembrane region" description="Helical" evidence="4">
    <location>
        <begin position="224"/>
        <end position="246"/>
    </location>
</feature>
<dbReference type="InterPro" id="IPR000462">
    <property type="entry name" value="CDP-OH_P_trans"/>
</dbReference>
<keyword evidence="4" id="KW-1133">Transmembrane helix</keyword>
<comment type="similarity">
    <text evidence="2">Belongs to the CDP-alcohol phosphatidyltransferase class-I family.</text>
</comment>
<accession>A0A238WYF8</accession>
<dbReference type="Pfam" id="PF01066">
    <property type="entry name" value="CDP-OH_P_transf"/>
    <property type="match status" value="1"/>
</dbReference>
<evidence type="ECO:0000256" key="2">
    <source>
        <dbReference type="RuleBase" id="RU003750"/>
    </source>
</evidence>
<keyword evidence="4" id="KW-0812">Transmembrane</keyword>
<dbReference type="InterPro" id="IPR048254">
    <property type="entry name" value="CDP_ALCOHOL_P_TRANSF_CS"/>
</dbReference>
<feature type="transmembrane region" description="Helical" evidence="4">
    <location>
        <begin position="150"/>
        <end position="179"/>
    </location>
</feature>
<dbReference type="Gene3D" id="1.20.120.1760">
    <property type="match status" value="1"/>
</dbReference>
<organism evidence="5 6">
    <name type="scientific">Halorubrum vacuolatum</name>
    <name type="common">Natronobacterium vacuolatum</name>
    <dbReference type="NCBI Taxonomy" id="63740"/>
    <lineage>
        <taxon>Archaea</taxon>
        <taxon>Methanobacteriati</taxon>
        <taxon>Methanobacteriota</taxon>
        <taxon>Stenosarchaea group</taxon>
        <taxon>Halobacteria</taxon>
        <taxon>Halobacteriales</taxon>
        <taxon>Haloferacaceae</taxon>
        <taxon>Halorubrum</taxon>
    </lineage>
</organism>
<feature type="region of interest" description="Disordered" evidence="3">
    <location>
        <begin position="255"/>
        <end position="281"/>
    </location>
</feature>
<dbReference type="GO" id="GO:0016020">
    <property type="term" value="C:membrane"/>
    <property type="evidence" value="ECO:0007669"/>
    <property type="project" value="InterPro"/>
</dbReference>
<dbReference type="InterPro" id="IPR043130">
    <property type="entry name" value="CDP-OH_PTrfase_TM_dom"/>
</dbReference>
<dbReference type="Proteomes" id="UP000198397">
    <property type="component" value="Unassembled WGS sequence"/>
</dbReference>
<dbReference type="EMBL" id="FZNQ01000011">
    <property type="protein sequence ID" value="SNR51458.1"/>
    <property type="molecule type" value="Genomic_DNA"/>
</dbReference>
<proteinExistence type="inferred from homology"/>
<sequence length="281" mass="29274">MTATVGAAGRTPPWRPYALVTLCGLLVVSGTVGLLATMETVAITGWVGGGVAGSFAALTVVIGWVMASTTPRAGERRITAATWITLCRGWALVVFTGVVALAPTATRIGWIALGLFLAAITLDAVDGAVARRTETETALGARLDTEVDALIVLVGTVATVALGLVPAVFLLVGLARYGFVGGVALRRRRGLPVYDLEASRYRKVTGALIMGTIALGLLPTVDPAVSRAVGWLVTGPILAHFVWDYFGVSGRRGRRGRTVRDGGWTVHDGERSGAGEPKGDR</sequence>
<evidence type="ECO:0000256" key="4">
    <source>
        <dbReference type="SAM" id="Phobius"/>
    </source>
</evidence>
<dbReference type="RefSeq" id="WP_179213647.1">
    <property type="nucleotide sequence ID" value="NZ_FZNQ01000011.1"/>
</dbReference>
<dbReference type="PROSITE" id="PS00379">
    <property type="entry name" value="CDP_ALCOHOL_P_TRANSF"/>
    <property type="match status" value="1"/>
</dbReference>
<keyword evidence="6" id="KW-1185">Reference proteome</keyword>
<evidence type="ECO:0000313" key="5">
    <source>
        <dbReference type="EMBL" id="SNR51458.1"/>
    </source>
</evidence>
<feature type="transmembrane region" description="Helical" evidence="4">
    <location>
        <begin position="43"/>
        <end position="66"/>
    </location>
</feature>
<name>A0A238WYF8_HALVU</name>
<reference evidence="5 6" key="1">
    <citation type="submission" date="2017-06" db="EMBL/GenBank/DDBJ databases">
        <authorList>
            <person name="Kim H.J."/>
            <person name="Triplett B.A."/>
        </authorList>
    </citation>
    <scope>NUCLEOTIDE SEQUENCE [LARGE SCALE GENOMIC DNA]</scope>
    <source>
        <strain evidence="5 6">DSM 8800</strain>
    </source>
</reference>
<feature type="transmembrane region" description="Helical" evidence="4">
    <location>
        <begin position="108"/>
        <end position="130"/>
    </location>
</feature>
<feature type="transmembrane region" description="Helical" evidence="4">
    <location>
        <begin position="78"/>
        <end position="101"/>
    </location>
</feature>
<dbReference type="GO" id="GO:0016780">
    <property type="term" value="F:phosphotransferase activity, for other substituted phosphate groups"/>
    <property type="evidence" value="ECO:0007669"/>
    <property type="project" value="InterPro"/>
</dbReference>
<feature type="compositionally biased region" description="Basic and acidic residues" evidence="3">
    <location>
        <begin position="267"/>
        <end position="281"/>
    </location>
</feature>
<keyword evidence="4" id="KW-0472">Membrane</keyword>
<dbReference type="OrthoDB" id="331608at2157"/>
<protein>
    <submittedName>
        <fullName evidence="5">CDP-diacylglycerol--glycerol-3-phosphate 3-phosphatidyltransferase</fullName>
    </submittedName>
</protein>
<evidence type="ECO:0000256" key="3">
    <source>
        <dbReference type="SAM" id="MobiDB-lite"/>
    </source>
</evidence>
<gene>
    <name evidence="5" type="ORF">SAMN06264855_11146</name>
</gene>
<dbReference type="AlphaFoldDB" id="A0A238WYF8"/>
<keyword evidence="1 2" id="KW-0808">Transferase</keyword>
<dbReference type="GO" id="GO:0008654">
    <property type="term" value="P:phospholipid biosynthetic process"/>
    <property type="evidence" value="ECO:0007669"/>
    <property type="project" value="InterPro"/>
</dbReference>
<evidence type="ECO:0000256" key="1">
    <source>
        <dbReference type="ARBA" id="ARBA00022679"/>
    </source>
</evidence>
<evidence type="ECO:0000313" key="6">
    <source>
        <dbReference type="Proteomes" id="UP000198397"/>
    </source>
</evidence>